<keyword evidence="4" id="KW-1185">Reference proteome</keyword>
<feature type="transmembrane region" description="Helical" evidence="1">
    <location>
        <begin position="168"/>
        <end position="192"/>
    </location>
</feature>
<dbReference type="AlphaFoldDB" id="A0A179IJ60"/>
<dbReference type="GO" id="GO:0005576">
    <property type="term" value="C:extracellular region"/>
    <property type="evidence" value="ECO:0007669"/>
    <property type="project" value="TreeGrafter"/>
</dbReference>
<comment type="caution">
    <text evidence="3">The sequence shown here is derived from an EMBL/GenBank/DDBJ whole genome shotgun (WGS) entry which is preliminary data.</text>
</comment>
<feature type="signal peptide" evidence="2">
    <location>
        <begin position="1"/>
        <end position="15"/>
    </location>
</feature>
<dbReference type="Pfam" id="PF12296">
    <property type="entry name" value="HsbA"/>
    <property type="match status" value="1"/>
</dbReference>
<organism evidence="3 4">
    <name type="scientific">Cordyceps confragosa</name>
    <name type="common">Lecanicillium lecanii</name>
    <dbReference type="NCBI Taxonomy" id="2714763"/>
    <lineage>
        <taxon>Eukaryota</taxon>
        <taxon>Fungi</taxon>
        <taxon>Dikarya</taxon>
        <taxon>Ascomycota</taxon>
        <taxon>Pezizomycotina</taxon>
        <taxon>Sordariomycetes</taxon>
        <taxon>Hypocreomycetidae</taxon>
        <taxon>Hypocreales</taxon>
        <taxon>Cordycipitaceae</taxon>
        <taxon>Akanthomyces</taxon>
    </lineage>
</organism>
<evidence type="ECO:0000313" key="3">
    <source>
        <dbReference type="EMBL" id="OAR01912.1"/>
    </source>
</evidence>
<proteinExistence type="predicted"/>
<dbReference type="OrthoDB" id="2422134at2759"/>
<dbReference type="InterPro" id="IPR021054">
    <property type="entry name" value="Cell_wall_mannoprotein_1"/>
</dbReference>
<protein>
    <submittedName>
        <fullName evidence="3">Uncharacterized protein</fullName>
    </submittedName>
</protein>
<dbReference type="PANTHER" id="PTHR38123:SF6">
    <property type="entry name" value="CELL WALL SERINE-THREONINE-RICH GALACTOMANNOPROTEIN MP1 (AFU_ORTHOLOGUE AFUA_4G03240)"/>
    <property type="match status" value="1"/>
</dbReference>
<keyword evidence="1" id="KW-0472">Membrane</keyword>
<dbReference type="EMBL" id="LUKN01000928">
    <property type="protein sequence ID" value="OAR01912.1"/>
    <property type="molecule type" value="Genomic_DNA"/>
</dbReference>
<keyword evidence="1" id="KW-1133">Transmembrane helix</keyword>
<reference evidence="3 4" key="1">
    <citation type="submission" date="2016-03" db="EMBL/GenBank/DDBJ databases">
        <title>Fine-scale spatial genetic structure of a fungal parasite of coffee scale insects.</title>
        <authorList>
            <person name="Jackson D."/>
            <person name="Zemenick K.A."/>
            <person name="Malloure B."/>
            <person name="Quandt C.A."/>
            <person name="James T.Y."/>
        </authorList>
    </citation>
    <scope>NUCLEOTIDE SEQUENCE [LARGE SCALE GENOMIC DNA]</scope>
    <source>
        <strain evidence="3 4">UM487</strain>
    </source>
</reference>
<name>A0A179IJ60_CORDF</name>
<evidence type="ECO:0000256" key="2">
    <source>
        <dbReference type="SAM" id="SignalP"/>
    </source>
</evidence>
<sequence>MKFAVALTFASTAMAGIVARDASVVKGVISTSQTDIDSVKTAVDAYKGDKTDLVKAADQLVSDLKAGKTKVEGSDDLSLNDAVDLTAPVQSLTKSGSALTDSLTARKSEVEKAGECKTVQDQIAAISESSKGLIDAVTAKVPEAAQSIAKSLSDPLIAVTVPTGAAALFAPAGVLAAVAAALALGFVVLIVTGTNDHKNVYMPERNYKRAFGPSSLRSVYPRAIQQRVRGEETPQRAKSARTKWKPVLFIAVVVRSYERNETQGWLRKILLPAATFRSVRAAVLEKRHRRPEIYCATSKITAWIGLALASLRKKELFFPHRVIFRDFGTSTTPQGRGSGTPRSGF</sequence>
<dbReference type="Proteomes" id="UP000243081">
    <property type="component" value="Unassembled WGS sequence"/>
</dbReference>
<evidence type="ECO:0000313" key="4">
    <source>
        <dbReference type="Proteomes" id="UP000243081"/>
    </source>
</evidence>
<feature type="chain" id="PRO_5012249660" evidence="2">
    <location>
        <begin position="16"/>
        <end position="345"/>
    </location>
</feature>
<keyword evidence="2" id="KW-0732">Signal</keyword>
<dbReference type="PANTHER" id="PTHR38123">
    <property type="entry name" value="CELL WALL SERINE-THREONINE-RICH GALACTOMANNOPROTEIN MP1 (AFU_ORTHOLOGUE AFUA_4G03240)"/>
    <property type="match status" value="1"/>
</dbReference>
<keyword evidence="1" id="KW-0812">Transmembrane</keyword>
<evidence type="ECO:0000256" key="1">
    <source>
        <dbReference type="SAM" id="Phobius"/>
    </source>
</evidence>
<accession>A0A179IJ60</accession>
<gene>
    <name evidence="3" type="ORF">LLEC1_01257</name>
</gene>
<dbReference type="Gene3D" id="1.20.1280.140">
    <property type="match status" value="1"/>
</dbReference>